<dbReference type="OrthoDB" id="6418170at2759"/>
<evidence type="ECO:0000256" key="1">
    <source>
        <dbReference type="SAM" id="MobiDB-lite"/>
    </source>
</evidence>
<feature type="region of interest" description="Disordered" evidence="1">
    <location>
        <begin position="190"/>
        <end position="211"/>
    </location>
</feature>
<gene>
    <name evidence="2" type="ORF">SSS_3030</name>
</gene>
<protein>
    <submittedName>
        <fullName evidence="2 3">Uncharacterized protein</fullName>
    </submittedName>
</protein>
<reference evidence="4" key="1">
    <citation type="journal article" date="2020" name="PLoS Negl. Trop. Dis.">
        <title>High-quality nuclear genome for Sarcoptes scabiei-A critical resource for a neglected parasite.</title>
        <authorList>
            <person name="Korhonen P.K."/>
            <person name="Gasser R.B."/>
            <person name="Ma G."/>
            <person name="Wang T."/>
            <person name="Stroehlein A.J."/>
            <person name="Young N.D."/>
            <person name="Ang C.S."/>
            <person name="Fernando D.D."/>
            <person name="Lu H.C."/>
            <person name="Taylor S."/>
            <person name="Reynolds S.L."/>
            <person name="Mofiz E."/>
            <person name="Najaraj S.H."/>
            <person name="Gowda H."/>
            <person name="Madugundu A."/>
            <person name="Renuse S."/>
            <person name="Holt D."/>
            <person name="Pandey A."/>
            <person name="Papenfuss A.T."/>
            <person name="Fischer K."/>
        </authorList>
    </citation>
    <scope>NUCLEOTIDE SEQUENCE [LARGE SCALE GENOMIC DNA]</scope>
</reference>
<feature type="region of interest" description="Disordered" evidence="1">
    <location>
        <begin position="265"/>
        <end position="284"/>
    </location>
</feature>
<dbReference type="EnsemblMetazoa" id="SSS_3030s_mrna">
    <property type="protein sequence ID" value="KAF7496216.1"/>
    <property type="gene ID" value="SSS_3030"/>
</dbReference>
<dbReference type="PANTHER" id="PTHR33964">
    <property type="entry name" value="RE45066P-RELATED"/>
    <property type="match status" value="1"/>
</dbReference>
<feature type="region of interest" description="Disordered" evidence="1">
    <location>
        <begin position="36"/>
        <end position="89"/>
    </location>
</feature>
<feature type="compositionally biased region" description="Acidic residues" evidence="1">
    <location>
        <begin position="46"/>
        <end position="56"/>
    </location>
</feature>
<evidence type="ECO:0000313" key="2">
    <source>
        <dbReference type="EMBL" id="KAF7496216.1"/>
    </source>
</evidence>
<name>A0A834VGP6_SARSC</name>
<sequence length="363" mass="42646">TVYLKYSPCYKDISISSKKCSTVIERFQDISREMTETIPTIQDSANNDDDDDDNANDFDNNNNNNNNNNHHQQQHRDENRYQKNQQHRKKFDENSIIIDFDRKRIDRERIDPNETKLLRFCCAYQASVDCQLLNVQRYCGDEGLGFFQHYMSEMTSSLINEHCAGYTYSDICARLHLFYFKNDSEDDNGVGRESKFSLPSPSSSSSQAKLDHQQIRYIHHRNRSINNNQAQTIDDNDRNEMILRKNFVPNTKTIKQNRKLNHRNDWINRNNNRNNNNNNNNNNRRKNFELLFEGNRIERNPDGSIRSIENLTSNRSGINKADWFMEIILSIIILTIIIEVITMDHNVDCYGLSIQLIQIESGT</sequence>
<accession>A0A834VGP6</accession>
<reference evidence="3" key="3">
    <citation type="submission" date="2022-06" db="UniProtKB">
        <authorList>
            <consortium name="EnsemblMetazoa"/>
        </authorList>
    </citation>
    <scope>IDENTIFICATION</scope>
</reference>
<organism evidence="2">
    <name type="scientific">Sarcoptes scabiei</name>
    <name type="common">Itch mite</name>
    <name type="synonym">Acarus scabiei</name>
    <dbReference type="NCBI Taxonomy" id="52283"/>
    <lineage>
        <taxon>Eukaryota</taxon>
        <taxon>Metazoa</taxon>
        <taxon>Ecdysozoa</taxon>
        <taxon>Arthropoda</taxon>
        <taxon>Chelicerata</taxon>
        <taxon>Arachnida</taxon>
        <taxon>Acari</taxon>
        <taxon>Acariformes</taxon>
        <taxon>Sarcoptiformes</taxon>
        <taxon>Astigmata</taxon>
        <taxon>Psoroptidia</taxon>
        <taxon>Sarcoptoidea</taxon>
        <taxon>Sarcoptidae</taxon>
        <taxon>Sarcoptinae</taxon>
        <taxon>Sarcoptes</taxon>
    </lineage>
</organism>
<dbReference type="PANTHER" id="PTHR33964:SF1">
    <property type="entry name" value="RE45066P"/>
    <property type="match status" value="1"/>
</dbReference>
<feature type="compositionally biased region" description="Low complexity" evidence="1">
    <location>
        <begin position="197"/>
        <end position="206"/>
    </location>
</feature>
<evidence type="ECO:0000313" key="3">
    <source>
        <dbReference type="EnsemblMetazoa" id="KAF7496216.1"/>
    </source>
</evidence>
<reference evidence="2" key="2">
    <citation type="submission" date="2020-01" db="EMBL/GenBank/DDBJ databases">
        <authorList>
            <person name="Korhonen P.K.K."/>
            <person name="Guangxu M.G."/>
            <person name="Wang T.W."/>
            <person name="Stroehlein A.J.S."/>
            <person name="Young N.D."/>
            <person name="Ang C.-S.A."/>
            <person name="Fernando D.W.F."/>
            <person name="Lu H.L."/>
            <person name="Taylor S.T."/>
            <person name="Ehtesham M.E.M."/>
            <person name="Najaraj S.H.N."/>
            <person name="Harsha G.H.G."/>
            <person name="Madugundu A.M."/>
            <person name="Renuse S.R."/>
            <person name="Holt D.H."/>
            <person name="Pandey A.P."/>
            <person name="Papenfuss A.P."/>
            <person name="Gasser R.B.G."/>
            <person name="Fischer K.F."/>
        </authorList>
    </citation>
    <scope>NUCLEOTIDE SEQUENCE</scope>
    <source>
        <strain evidence="2">SSS_KF_BRIS2020</strain>
    </source>
</reference>
<dbReference type="EMBL" id="WVUK01000017">
    <property type="protein sequence ID" value="KAF7496216.1"/>
    <property type="molecule type" value="Genomic_DNA"/>
</dbReference>
<dbReference type="AlphaFoldDB" id="A0A834VGP6"/>
<feature type="compositionally biased region" description="Low complexity" evidence="1">
    <location>
        <begin position="57"/>
        <end position="69"/>
    </location>
</feature>
<proteinExistence type="predicted"/>
<evidence type="ECO:0000313" key="4">
    <source>
        <dbReference type="Proteomes" id="UP000070412"/>
    </source>
</evidence>
<dbReference type="Proteomes" id="UP000070412">
    <property type="component" value="Unassembled WGS sequence"/>
</dbReference>
<feature type="non-terminal residue" evidence="2">
    <location>
        <position position="1"/>
    </location>
</feature>
<keyword evidence="4" id="KW-1185">Reference proteome</keyword>
<feature type="compositionally biased region" description="Low complexity" evidence="1">
    <location>
        <begin position="268"/>
        <end position="282"/>
    </location>
</feature>